<evidence type="ECO:0000313" key="3">
    <source>
        <dbReference type="Proteomes" id="UP000245133"/>
    </source>
</evidence>
<keyword evidence="1" id="KW-0472">Membrane</keyword>
<keyword evidence="3" id="KW-1185">Reference proteome</keyword>
<gene>
    <name evidence="2" type="ORF">LPTSP4_19210</name>
</gene>
<keyword evidence="1" id="KW-1133">Transmembrane helix</keyword>
<dbReference type="EMBL" id="BFBB01000004">
    <property type="protein sequence ID" value="GBF50396.1"/>
    <property type="molecule type" value="Genomic_DNA"/>
</dbReference>
<feature type="transmembrane region" description="Helical" evidence="1">
    <location>
        <begin position="273"/>
        <end position="295"/>
    </location>
</feature>
<proteinExistence type="predicted"/>
<sequence>MPMETFTYSYAVLEVKATLDEKTLKLKQGLRNYELNLHEILYFYFGPMPSGQFDELVILTQSQNGKQKTYRFNCTSSEVGMQNLVARLAEKKPSADLRNVPRSEAFQKLKTFDTSKVTLFAVPIVVSLVLSIFLAPMFVHGLDKGSKTIKANELTNPHLLGTRNLILQGSILSECLEEKTTRKGRTTTKFFCPLVDESWESGSPIHILAQIDDIPEEEFNALFERTEFKGVLRNVLWEGPSSSTKDFFEKEYGASFTEEVYQFEVDGDASLDLIIALAILGIALLILLGITFFMYKRSF</sequence>
<reference evidence="2 3" key="1">
    <citation type="submission" date="2018-02" db="EMBL/GenBank/DDBJ databases">
        <title>Novel Leptospira species isolated from soil and water in Japan.</title>
        <authorList>
            <person name="Nakao R."/>
            <person name="Masuzawa T."/>
        </authorList>
    </citation>
    <scope>NUCLEOTIDE SEQUENCE [LARGE SCALE GENOMIC DNA]</scope>
    <source>
        <strain evidence="2 3">YH101</strain>
    </source>
</reference>
<organism evidence="2 3">
    <name type="scientific">Leptospira ryugenii</name>
    <dbReference type="NCBI Taxonomy" id="1917863"/>
    <lineage>
        <taxon>Bacteria</taxon>
        <taxon>Pseudomonadati</taxon>
        <taxon>Spirochaetota</taxon>
        <taxon>Spirochaetia</taxon>
        <taxon>Leptospirales</taxon>
        <taxon>Leptospiraceae</taxon>
        <taxon>Leptospira</taxon>
    </lineage>
</organism>
<name>A0A2P2E0S6_9LEPT</name>
<dbReference type="Proteomes" id="UP000245133">
    <property type="component" value="Unassembled WGS sequence"/>
</dbReference>
<dbReference type="AlphaFoldDB" id="A0A2P2E0S6"/>
<protein>
    <submittedName>
        <fullName evidence="2">Uncharacterized protein</fullName>
    </submittedName>
</protein>
<comment type="caution">
    <text evidence="2">The sequence shown here is derived from an EMBL/GenBank/DDBJ whole genome shotgun (WGS) entry which is preliminary data.</text>
</comment>
<evidence type="ECO:0000256" key="1">
    <source>
        <dbReference type="SAM" id="Phobius"/>
    </source>
</evidence>
<feature type="transmembrane region" description="Helical" evidence="1">
    <location>
        <begin position="117"/>
        <end position="139"/>
    </location>
</feature>
<evidence type="ECO:0000313" key="2">
    <source>
        <dbReference type="EMBL" id="GBF50396.1"/>
    </source>
</evidence>
<keyword evidence="1" id="KW-0812">Transmembrane</keyword>
<accession>A0A2P2E0S6</accession>